<dbReference type="InterPro" id="IPR006964">
    <property type="entry name" value="NUDE_dom"/>
</dbReference>
<comment type="similarity">
    <text evidence="2">Belongs to the nudE family.</text>
</comment>
<proteinExistence type="inferred from homology"/>
<dbReference type="Gene3D" id="6.10.250.1080">
    <property type="match status" value="1"/>
</dbReference>
<feature type="coiled-coil region" evidence="7">
    <location>
        <begin position="19"/>
        <end position="194"/>
    </location>
</feature>
<feature type="region of interest" description="Disordered" evidence="8">
    <location>
        <begin position="349"/>
        <end position="602"/>
    </location>
</feature>
<feature type="region of interest" description="Disordered" evidence="8">
    <location>
        <begin position="207"/>
        <end position="329"/>
    </location>
</feature>
<feature type="compositionally biased region" description="Low complexity" evidence="8">
    <location>
        <begin position="401"/>
        <end position="416"/>
    </location>
</feature>
<feature type="compositionally biased region" description="Polar residues" evidence="8">
    <location>
        <begin position="441"/>
        <end position="461"/>
    </location>
</feature>
<keyword evidence="4" id="KW-0493">Microtubule</keyword>
<dbReference type="Proteomes" id="UP001562354">
    <property type="component" value="Unassembled WGS sequence"/>
</dbReference>
<feature type="compositionally biased region" description="Polar residues" evidence="8">
    <location>
        <begin position="207"/>
        <end position="220"/>
    </location>
</feature>
<dbReference type="PANTHER" id="PTHR10921:SF1">
    <property type="entry name" value="NUCLEAR DISTRIBUTION PROTEIN NUDE HOMOLOG"/>
    <property type="match status" value="1"/>
</dbReference>
<accession>A0ABR3PC20</accession>
<evidence type="ECO:0000256" key="7">
    <source>
        <dbReference type="SAM" id="Coils"/>
    </source>
</evidence>
<evidence type="ECO:0000256" key="3">
    <source>
        <dbReference type="ARBA" id="ARBA00022490"/>
    </source>
</evidence>
<keyword evidence="3" id="KW-0963">Cytoplasm</keyword>
<keyword evidence="6" id="KW-0206">Cytoskeleton</keyword>
<dbReference type="Pfam" id="PF04880">
    <property type="entry name" value="NUDE_C"/>
    <property type="match status" value="1"/>
</dbReference>
<dbReference type="GeneID" id="95980737"/>
<dbReference type="InterPro" id="IPR033494">
    <property type="entry name" value="NUDE"/>
</dbReference>
<evidence type="ECO:0000256" key="4">
    <source>
        <dbReference type="ARBA" id="ARBA00022701"/>
    </source>
</evidence>
<reference evidence="10 11" key="1">
    <citation type="submission" date="2024-07" db="EMBL/GenBank/DDBJ databases">
        <title>Draft sequence of the Neodothiora populina.</title>
        <authorList>
            <person name="Drown D.D."/>
            <person name="Schuette U.S."/>
            <person name="Buechlein A.B."/>
            <person name="Rusch D.R."/>
            <person name="Winton L.W."/>
            <person name="Adams G.A."/>
        </authorList>
    </citation>
    <scope>NUCLEOTIDE SEQUENCE [LARGE SCALE GENOMIC DNA]</scope>
    <source>
        <strain evidence="10 11">CPC 39397</strain>
    </source>
</reference>
<feature type="domain" description="NUDE" evidence="9">
    <location>
        <begin position="131"/>
        <end position="304"/>
    </location>
</feature>
<evidence type="ECO:0000259" key="9">
    <source>
        <dbReference type="Pfam" id="PF04880"/>
    </source>
</evidence>
<organism evidence="10 11">
    <name type="scientific">Neodothiora populina</name>
    <dbReference type="NCBI Taxonomy" id="2781224"/>
    <lineage>
        <taxon>Eukaryota</taxon>
        <taxon>Fungi</taxon>
        <taxon>Dikarya</taxon>
        <taxon>Ascomycota</taxon>
        <taxon>Pezizomycotina</taxon>
        <taxon>Dothideomycetes</taxon>
        <taxon>Dothideomycetidae</taxon>
        <taxon>Dothideales</taxon>
        <taxon>Dothioraceae</taxon>
        <taxon>Neodothiora</taxon>
    </lineage>
</organism>
<evidence type="ECO:0000256" key="6">
    <source>
        <dbReference type="ARBA" id="ARBA00023212"/>
    </source>
</evidence>
<dbReference type="RefSeq" id="XP_069199959.1">
    <property type="nucleotide sequence ID" value="XM_069347088.1"/>
</dbReference>
<feature type="compositionally biased region" description="Low complexity" evidence="8">
    <location>
        <begin position="280"/>
        <end position="292"/>
    </location>
</feature>
<feature type="compositionally biased region" description="Low complexity" evidence="8">
    <location>
        <begin position="464"/>
        <end position="485"/>
    </location>
</feature>
<feature type="compositionally biased region" description="Low complexity" evidence="8">
    <location>
        <begin position="221"/>
        <end position="230"/>
    </location>
</feature>
<evidence type="ECO:0000313" key="11">
    <source>
        <dbReference type="Proteomes" id="UP001562354"/>
    </source>
</evidence>
<evidence type="ECO:0000256" key="8">
    <source>
        <dbReference type="SAM" id="MobiDB-lite"/>
    </source>
</evidence>
<evidence type="ECO:0000256" key="5">
    <source>
        <dbReference type="ARBA" id="ARBA00023054"/>
    </source>
</evidence>
<feature type="compositionally biased region" description="Polar residues" evidence="8">
    <location>
        <begin position="362"/>
        <end position="374"/>
    </location>
</feature>
<keyword evidence="5 7" id="KW-0175">Coiled coil</keyword>
<comment type="caution">
    <text evidence="10">The sequence shown here is derived from an EMBL/GenBank/DDBJ whole genome shotgun (WGS) entry which is preliminary data.</text>
</comment>
<evidence type="ECO:0000313" key="10">
    <source>
        <dbReference type="EMBL" id="KAL1303684.1"/>
    </source>
</evidence>
<feature type="compositionally biased region" description="Basic and acidic residues" evidence="8">
    <location>
        <begin position="591"/>
        <end position="602"/>
    </location>
</feature>
<evidence type="ECO:0000256" key="1">
    <source>
        <dbReference type="ARBA" id="ARBA00004245"/>
    </source>
</evidence>
<dbReference type="PANTHER" id="PTHR10921">
    <property type="entry name" value="NUCLEAR DISTRIBUTION PROTEIN NUDE HOMOLOG 1"/>
    <property type="match status" value="1"/>
</dbReference>
<keyword evidence="11" id="KW-1185">Reference proteome</keyword>
<protein>
    <recommendedName>
        <fullName evidence="9">NUDE domain-containing protein</fullName>
    </recommendedName>
</protein>
<dbReference type="EMBL" id="JBFMKM010000010">
    <property type="protein sequence ID" value="KAL1303684.1"/>
    <property type="molecule type" value="Genomic_DNA"/>
</dbReference>
<sequence>MDSVPSSPFRHGGSVEEELAYYKAQYEQLELELQEFQASSKELEAELEKDVEASEKRERKLKEKVEGLGFEVEEWKAKHKQAKAEANNAQTTLQKEITTLRDANRSLHLQLRDIEVANDDYERQARNTTSSLEDLESKYNVSIERGVMLEEEIRAGEQEREQLRIETQRLRDDLSDLRVEADITQEKLRTAEATIEHLHTRKPIYLTSDNILPRSPTSEISRTTTSSPTMSTPPPPKSETSTASGAPTPPSPPLSDASANPTGLAKTPGPFRRSSLIQDAGATPRPGPTGATRPRHAREPSFASSTASVIRMPPPSRPIALPQEGLPRSSSLYQIKGLIGRMQKIEERVHSVRSKLPPPNNTTPRASPRLSNRASPRLGARSGGSVASSITMRSGTRKRMSSSTSSSAKLEESMSAGRSSHAHINRPSASGSQGAAADRSATPNSRPSSRASNTSHSTANSYGRPPSRSTTSVASSASGARAPSALGYHSSSQQPFVPARPRSSLAGSYATIPKRGHRASTSISDAHDVDDAPNITPTIARRPTVDRSAIPTPSSLKRQSGGFGSSVYGRRPSVAGQQYHEDSLPPPPNETPRKLSDVGETF</sequence>
<comment type="subcellular location">
    <subcellularLocation>
        <location evidence="1">Cytoplasm</location>
        <location evidence="1">Cytoskeleton</location>
    </subcellularLocation>
</comment>
<gene>
    <name evidence="10" type="ORF">AAFC00_007038</name>
</gene>
<evidence type="ECO:0000256" key="2">
    <source>
        <dbReference type="ARBA" id="ARBA00007429"/>
    </source>
</evidence>
<name>A0ABR3PC20_9PEZI</name>